<protein>
    <recommendedName>
        <fullName evidence="3">Phage tail protein</fullName>
    </recommendedName>
</protein>
<comment type="caution">
    <text evidence="1">The sequence shown here is derived from an EMBL/GenBank/DDBJ whole genome shotgun (WGS) entry which is preliminary data.</text>
</comment>
<organism evidence="1 2">
    <name type="scientific">Segatella hominis</name>
    <dbReference type="NCBI Taxonomy" id="2518605"/>
    <lineage>
        <taxon>Bacteria</taxon>
        <taxon>Pseudomonadati</taxon>
        <taxon>Bacteroidota</taxon>
        <taxon>Bacteroidia</taxon>
        <taxon>Bacteroidales</taxon>
        <taxon>Prevotellaceae</taxon>
        <taxon>Segatella</taxon>
    </lineage>
</organism>
<dbReference type="OrthoDB" id="798290at2"/>
<dbReference type="RefSeq" id="WP_134843228.1">
    <property type="nucleotide sequence ID" value="NZ_SGVY01000013.1"/>
</dbReference>
<reference evidence="1 2" key="1">
    <citation type="submission" date="2019-02" db="EMBL/GenBank/DDBJ databases">
        <title>Draft Genome Sequence of the Prevotella sp. BCRC 81118, Isolated from Human Feces.</title>
        <authorList>
            <person name="Huang C.-H."/>
        </authorList>
    </citation>
    <scope>NUCLEOTIDE SEQUENCE [LARGE SCALE GENOMIC DNA]</scope>
    <source>
        <strain evidence="1 2">BCRC 81118</strain>
    </source>
</reference>
<dbReference type="EMBL" id="SGVY01000013">
    <property type="protein sequence ID" value="TFH82462.1"/>
    <property type="molecule type" value="Genomic_DNA"/>
</dbReference>
<keyword evidence="2" id="KW-1185">Reference proteome</keyword>
<accession>A0A4Y8VPG2</accession>
<dbReference type="GeneID" id="302994970"/>
<dbReference type="AlphaFoldDB" id="A0A4Y8VPG2"/>
<evidence type="ECO:0000313" key="2">
    <source>
        <dbReference type="Proteomes" id="UP000297872"/>
    </source>
</evidence>
<sequence>MKIQIKNGVPYVNGEVVGWADIVVSLAGVPVTGITGVEYEDDQEVNAVYGAGRYPVGYGKGRITCKGKITLLQEEVVSIQRQAPSGRLQDIAPFNITVSYLPANGMIVTDKLRNCLFSKNSRSWKEGDTKQEIDLDLIMSHIEWHNK</sequence>
<gene>
    <name evidence="1" type="ORF">EXN75_06655</name>
</gene>
<dbReference type="Proteomes" id="UP000297872">
    <property type="component" value="Unassembled WGS sequence"/>
</dbReference>
<evidence type="ECO:0008006" key="3">
    <source>
        <dbReference type="Google" id="ProtNLM"/>
    </source>
</evidence>
<proteinExistence type="predicted"/>
<evidence type="ECO:0000313" key="1">
    <source>
        <dbReference type="EMBL" id="TFH82462.1"/>
    </source>
</evidence>
<name>A0A4Y8VPG2_9BACT</name>